<dbReference type="Proteomes" id="UP000021816">
    <property type="component" value="Unassembled WGS sequence"/>
</dbReference>
<name>A0A011NVT3_9PROT</name>
<organism evidence="1 2">
    <name type="scientific">Candidatus Accumulibacter appositus</name>
    <dbReference type="NCBI Taxonomy" id="1454003"/>
    <lineage>
        <taxon>Bacteria</taxon>
        <taxon>Pseudomonadati</taxon>
        <taxon>Pseudomonadota</taxon>
        <taxon>Betaproteobacteria</taxon>
        <taxon>Candidatus Accumulibacter</taxon>
    </lineage>
</organism>
<proteinExistence type="predicted"/>
<evidence type="ECO:0000313" key="2">
    <source>
        <dbReference type="Proteomes" id="UP000021816"/>
    </source>
</evidence>
<dbReference type="EMBL" id="JEMX01000053">
    <property type="protein sequence ID" value="EXI79451.1"/>
    <property type="molecule type" value="Genomic_DNA"/>
</dbReference>
<protein>
    <submittedName>
        <fullName evidence="1">Uncharacterized protein</fullName>
    </submittedName>
</protein>
<dbReference type="PATRIC" id="fig|1454003.3.peg.2352"/>
<evidence type="ECO:0000313" key="1">
    <source>
        <dbReference type="EMBL" id="EXI79451.1"/>
    </source>
</evidence>
<comment type="caution">
    <text evidence="1">The sequence shown here is derived from an EMBL/GenBank/DDBJ whole genome shotgun (WGS) entry which is preliminary data.</text>
</comment>
<gene>
    <name evidence="1" type="ORF">AW10_02304</name>
</gene>
<sequence length="60" mass="6423">MGIDAVVVNASPLITLFRSAQADLVPSLFASVAEGIKKLRHAGLWLSDDLVRMLKSQSGE</sequence>
<accession>A0A011NVT3</accession>
<reference evidence="1 2" key="1">
    <citation type="submission" date="2014-02" db="EMBL/GenBank/DDBJ databases">
        <title>Expanding our view of genomic diversity in Candidatus Accumulibacter clades.</title>
        <authorList>
            <person name="Skennerton C.T."/>
            <person name="Barr J.J."/>
            <person name="Slater F.R."/>
            <person name="Bond P.L."/>
            <person name="Tyson G.W."/>
        </authorList>
    </citation>
    <scope>NUCLEOTIDE SEQUENCE [LARGE SCALE GENOMIC DNA]</scope>
    <source>
        <strain evidence="2">BA-92</strain>
    </source>
</reference>
<dbReference type="AlphaFoldDB" id="A0A011NVT3"/>